<dbReference type="GO" id="GO:0032451">
    <property type="term" value="F:demethylase activity"/>
    <property type="evidence" value="ECO:0007669"/>
    <property type="project" value="InterPro"/>
</dbReference>
<feature type="region of interest" description="Disordered" evidence="3">
    <location>
        <begin position="525"/>
        <end position="545"/>
    </location>
</feature>
<dbReference type="PANTHER" id="PTHR31447">
    <property type="entry name" value="HYDROXYPROLINE-RICH GLYCOPROTEIN FAMILY PROTEIN-RELATED"/>
    <property type="match status" value="1"/>
</dbReference>
<dbReference type="OrthoDB" id="1916097at2759"/>
<evidence type="ECO:0000313" key="5">
    <source>
        <dbReference type="Proteomes" id="UP000036987"/>
    </source>
</evidence>
<comment type="caution">
    <text evidence="4">The sequence shown here is derived from an EMBL/GenBank/DDBJ whole genome shotgun (WGS) entry which is preliminary data.</text>
</comment>
<proteinExistence type="inferred from homology"/>
<dbReference type="AlphaFoldDB" id="A0A0K9NJX5"/>
<dbReference type="STRING" id="29655.A0A0K9NJX5"/>
<dbReference type="GO" id="GO:0003729">
    <property type="term" value="F:mRNA binding"/>
    <property type="evidence" value="ECO:0007669"/>
    <property type="project" value="InterPro"/>
</dbReference>
<protein>
    <submittedName>
        <fullName evidence="4">Oxidoreductase, 2OG-Fe(II) oxygenase family protein</fullName>
    </submittedName>
</protein>
<evidence type="ECO:0000256" key="2">
    <source>
        <dbReference type="SAM" id="Coils"/>
    </source>
</evidence>
<sequence>MSANGSPKQITAENSAAVPFVPAPVLAVPEVFARDATIAWFRGEFAAANAIIDCLCSHIAQITNGSSANDAVFAAIHRRRVNWIPVLQMQKYYSIADVVVQLRESADRLREMEEEGKKKNDKVVEDAGMVEEKTEVSMEEERVIPSVESSTVQVTSTTDANGTCGGSFDSGMEGGSSQEDHSSVEKVQSSLTSDDNVQICTDHDQCVTRRERIKTCKGFMAKEPVKGHMMNVVKGLKMYEEIFMESELSKLAEFVTQLRAFGRNGKLSGETFMFFNKELKGNKREVIQLGAPIFQSTKEEETSDIEPIPSIIQNAIDHLCQWRLIPESRKPNSCVINFFDEGEFSQPYFKPPHLDNPISTLFLSETSMVFGRVLAGDQDGNYKGSLTLPVKQGSLIVMRGNSADMARHVVCPSQNTRVCITFLKVRSARNIQPLDSPQPLSSHHNVALWSPEASSISQPLGGYITHGLSSPTWPVMMVAPSPMLVHNNSNSLTRKPNRGGSGGGGGTGVFLPWTVGPKKYIKHLPPRIQKRRLHSSTPLPPPLDLQVDNASQIPCIAV</sequence>
<dbReference type="OMA" id="VEICSNH"/>
<evidence type="ECO:0000256" key="1">
    <source>
        <dbReference type="ARBA" id="ARBA00007879"/>
    </source>
</evidence>
<feature type="region of interest" description="Disordered" evidence="3">
    <location>
        <begin position="489"/>
        <end position="508"/>
    </location>
</feature>
<keyword evidence="2" id="KW-0175">Coiled coil</keyword>
<accession>A0A0K9NJX5</accession>
<gene>
    <name evidence="4" type="ORF">ZOSMA_89G00160</name>
</gene>
<dbReference type="GO" id="GO:0006402">
    <property type="term" value="P:mRNA catabolic process"/>
    <property type="evidence" value="ECO:0007669"/>
    <property type="project" value="InterPro"/>
</dbReference>
<dbReference type="Gene3D" id="2.60.120.590">
    <property type="entry name" value="Alpha-ketoglutarate-dependent dioxygenase AlkB-like"/>
    <property type="match status" value="1"/>
</dbReference>
<dbReference type="EMBL" id="LFYR01002109">
    <property type="protein sequence ID" value="KMZ57066.1"/>
    <property type="molecule type" value="Genomic_DNA"/>
</dbReference>
<reference evidence="5" key="1">
    <citation type="journal article" date="2016" name="Nature">
        <title>The genome of the seagrass Zostera marina reveals angiosperm adaptation to the sea.</title>
        <authorList>
            <person name="Olsen J.L."/>
            <person name="Rouze P."/>
            <person name="Verhelst B."/>
            <person name="Lin Y.-C."/>
            <person name="Bayer T."/>
            <person name="Collen J."/>
            <person name="Dattolo E."/>
            <person name="De Paoli E."/>
            <person name="Dittami S."/>
            <person name="Maumus F."/>
            <person name="Michel G."/>
            <person name="Kersting A."/>
            <person name="Lauritano C."/>
            <person name="Lohaus R."/>
            <person name="Toepel M."/>
            <person name="Tonon T."/>
            <person name="Vanneste K."/>
            <person name="Amirebrahimi M."/>
            <person name="Brakel J."/>
            <person name="Bostroem C."/>
            <person name="Chovatia M."/>
            <person name="Grimwood J."/>
            <person name="Jenkins J.W."/>
            <person name="Jueterbock A."/>
            <person name="Mraz A."/>
            <person name="Stam W.T."/>
            <person name="Tice H."/>
            <person name="Bornberg-Bauer E."/>
            <person name="Green P.J."/>
            <person name="Pearson G.A."/>
            <person name="Procaccini G."/>
            <person name="Duarte C.M."/>
            <person name="Schmutz J."/>
            <person name="Reusch T.B.H."/>
            <person name="Van de Peer Y."/>
        </authorList>
    </citation>
    <scope>NUCLEOTIDE SEQUENCE [LARGE SCALE GENOMIC DNA]</scope>
    <source>
        <strain evidence="5">cv. Finnish</strain>
    </source>
</reference>
<feature type="region of interest" description="Disordered" evidence="3">
    <location>
        <begin position="132"/>
        <end position="193"/>
    </location>
</feature>
<feature type="compositionally biased region" description="Basic residues" evidence="3">
    <location>
        <begin position="525"/>
        <end position="534"/>
    </location>
</feature>
<dbReference type="Proteomes" id="UP000036987">
    <property type="component" value="Unassembled WGS sequence"/>
</dbReference>
<dbReference type="InterPro" id="IPR044842">
    <property type="entry name" value="ALKBH9B/ALKBH10B-like"/>
</dbReference>
<dbReference type="InterPro" id="IPR037151">
    <property type="entry name" value="AlkB-like_sf"/>
</dbReference>
<evidence type="ECO:0000256" key="3">
    <source>
        <dbReference type="SAM" id="MobiDB-lite"/>
    </source>
</evidence>
<dbReference type="SUPFAM" id="SSF51197">
    <property type="entry name" value="Clavaminate synthase-like"/>
    <property type="match status" value="1"/>
</dbReference>
<feature type="compositionally biased region" description="Basic and acidic residues" evidence="3">
    <location>
        <begin position="132"/>
        <end position="143"/>
    </location>
</feature>
<feature type="compositionally biased region" description="Low complexity" evidence="3">
    <location>
        <begin position="146"/>
        <end position="158"/>
    </location>
</feature>
<comment type="similarity">
    <text evidence="1">Belongs to the alkB family.</text>
</comment>
<feature type="compositionally biased region" description="Gly residues" evidence="3">
    <location>
        <begin position="499"/>
        <end position="508"/>
    </location>
</feature>
<name>A0A0K9NJX5_ZOSMR</name>
<organism evidence="4 5">
    <name type="scientific">Zostera marina</name>
    <name type="common">Eelgrass</name>
    <dbReference type="NCBI Taxonomy" id="29655"/>
    <lineage>
        <taxon>Eukaryota</taxon>
        <taxon>Viridiplantae</taxon>
        <taxon>Streptophyta</taxon>
        <taxon>Embryophyta</taxon>
        <taxon>Tracheophyta</taxon>
        <taxon>Spermatophyta</taxon>
        <taxon>Magnoliopsida</taxon>
        <taxon>Liliopsida</taxon>
        <taxon>Zosteraceae</taxon>
        <taxon>Zostera</taxon>
    </lineage>
</organism>
<feature type="coiled-coil region" evidence="2">
    <location>
        <begin position="95"/>
        <end position="122"/>
    </location>
</feature>
<evidence type="ECO:0000313" key="4">
    <source>
        <dbReference type="EMBL" id="KMZ57066.1"/>
    </source>
</evidence>
<dbReference type="PANTHER" id="PTHR31447:SF2">
    <property type="entry name" value="RNA DEMETHYLASE ALKBH10B"/>
    <property type="match status" value="1"/>
</dbReference>
<keyword evidence="5" id="KW-1185">Reference proteome</keyword>